<dbReference type="EMBL" id="KT336256">
    <property type="protein sequence ID" value="ALB76057.1"/>
    <property type="molecule type" value="Genomic_DNA"/>
</dbReference>
<protein>
    <recommendedName>
        <fullName evidence="2">DUF2971 domain-containing protein</fullName>
    </recommendedName>
</protein>
<evidence type="ECO:0000313" key="1">
    <source>
        <dbReference type="EMBL" id="ALB76057.1"/>
    </source>
</evidence>
<dbReference type="InterPro" id="IPR021352">
    <property type="entry name" value="DUF2971"/>
</dbReference>
<accession>A0A0M3Q0Y9</accession>
<organism evidence="1">
    <name type="scientific">uncultured bacterium 25H09</name>
    <dbReference type="NCBI Taxonomy" id="1701358"/>
    <lineage>
        <taxon>Bacteria</taxon>
        <taxon>environmental samples</taxon>
    </lineage>
</organism>
<reference evidence="1" key="1">
    <citation type="journal article" date="2015" name="Proc. Natl. Acad. Sci. U.S.A.">
        <title>Functional metagenomic discovery of bacterial effectors in the human microbiome and isolation of commendamide, a GPCR G2A/132 agonist.</title>
        <authorList>
            <person name="Cohen L.J."/>
            <person name="Kang H.S."/>
            <person name="Chu J."/>
            <person name="Huang Y.H."/>
            <person name="Gordon E.A."/>
            <person name="Reddy B.V."/>
            <person name="Ternei M.A."/>
            <person name="Craig J.W."/>
            <person name="Brady S.F."/>
        </authorList>
    </citation>
    <scope>NUCLEOTIDE SEQUENCE</scope>
</reference>
<dbReference type="AlphaFoldDB" id="A0A0M3Q0Y9"/>
<proteinExistence type="predicted"/>
<sequence length="342" mass="40422">MNGYKYRANIAVNDKGNLRDIETLIKDELWASSLTDLNDPFEATYIDNIERALALFESVFGANIKDVKKYWEELILFKNNIGIYSLALSQADYPDNELMWAHYANSHKGFCIEYDIEKLQDSENYTFDVNRMKIEYKNEPPIIGLDDIYNKDGFLIKMFGTKSKSWEYENEIRLIYSTSKRKEYNPFALKSIYFGLNMDEKHQMQIIEGLANRDIRFYKMQRKAESYKLIPILIHENKRIIKNKLLLSQYEILKENHNHAVENFHVLYKGESMNKEVLHNFVLKFREEYTTKNANIYVYNKSDIANLIDKYPLNDKEAELLLSCTIAESWFTNPTEVYVNLS</sequence>
<name>A0A0M3Q0Y9_9BACT</name>
<dbReference type="Pfam" id="PF11185">
    <property type="entry name" value="DUF2971"/>
    <property type="match status" value="1"/>
</dbReference>
<evidence type="ECO:0008006" key="2">
    <source>
        <dbReference type="Google" id="ProtNLM"/>
    </source>
</evidence>